<dbReference type="AlphaFoldDB" id="A0A0H5QL20"/>
<dbReference type="EMBL" id="HACM01002271">
    <property type="protein sequence ID" value="CRZ02713.1"/>
    <property type="molecule type" value="Transcribed_RNA"/>
</dbReference>
<organism evidence="2">
    <name type="scientific">Spongospora subterranea</name>
    <dbReference type="NCBI Taxonomy" id="70186"/>
    <lineage>
        <taxon>Eukaryota</taxon>
        <taxon>Sar</taxon>
        <taxon>Rhizaria</taxon>
        <taxon>Endomyxa</taxon>
        <taxon>Phytomyxea</taxon>
        <taxon>Plasmodiophorida</taxon>
        <taxon>Plasmodiophoridae</taxon>
        <taxon>Spongospora</taxon>
    </lineage>
</organism>
<sequence length="141" mass="15715">MRQLLRLLHHHNINSIVKLIKPFRQNVRSTVPSPYSSVSRCAAVAWSTSSGSKSLTRTTYITTLEHRPHILSILKQITRLISVWNRQCFGTAPSQYRPRSWPIAQSALWLCGRCARPGPGQSRPRSRPSAIPARGPGAVAP</sequence>
<accession>A0A0H5QL20</accession>
<evidence type="ECO:0000313" key="2">
    <source>
        <dbReference type="EMBL" id="CRZ02713.1"/>
    </source>
</evidence>
<reference evidence="2" key="1">
    <citation type="submission" date="2015-04" db="EMBL/GenBank/DDBJ databases">
        <title>The genome sequence of the plant pathogenic Rhizarian Plasmodiophora brassicae reveals insights in its biotrophic life cycle and the origin of chitin synthesis.</title>
        <authorList>
            <person name="Schwelm A."/>
            <person name="Fogelqvist J."/>
            <person name="Knaust A."/>
            <person name="Julke S."/>
            <person name="Lilja T."/>
            <person name="Dhandapani V."/>
            <person name="Bonilla-Rosso G."/>
            <person name="Karlsson M."/>
            <person name="Shevchenko A."/>
            <person name="Choi S.R."/>
            <person name="Kim H.G."/>
            <person name="Park J.Y."/>
            <person name="Lim Y.P."/>
            <person name="Ludwig-Muller J."/>
            <person name="Dixelius C."/>
        </authorList>
    </citation>
    <scope>NUCLEOTIDE SEQUENCE</scope>
    <source>
        <tissue evidence="2">Potato root galls</tissue>
    </source>
</reference>
<name>A0A0H5QL20_9EUKA</name>
<evidence type="ECO:0000256" key="1">
    <source>
        <dbReference type="SAM" id="MobiDB-lite"/>
    </source>
</evidence>
<protein>
    <submittedName>
        <fullName evidence="2">Uncharacterized protein</fullName>
    </submittedName>
</protein>
<proteinExistence type="predicted"/>
<feature type="region of interest" description="Disordered" evidence="1">
    <location>
        <begin position="118"/>
        <end position="141"/>
    </location>
</feature>